<evidence type="ECO:0008006" key="3">
    <source>
        <dbReference type="Google" id="ProtNLM"/>
    </source>
</evidence>
<proteinExistence type="predicted"/>
<gene>
    <name evidence="1" type="ORF">T4E_12067</name>
</gene>
<accession>A0A0V0WKB7</accession>
<evidence type="ECO:0000313" key="1">
    <source>
        <dbReference type="EMBL" id="KRX76135.1"/>
    </source>
</evidence>
<evidence type="ECO:0000313" key="2">
    <source>
        <dbReference type="Proteomes" id="UP000054815"/>
    </source>
</evidence>
<name>A0A0V0WKB7_TRIPS</name>
<dbReference type="STRING" id="6337.A0A0V0WKB7"/>
<comment type="caution">
    <text evidence="1">The sequence shown here is derived from an EMBL/GenBank/DDBJ whole genome shotgun (WGS) entry which is preliminary data.</text>
</comment>
<feature type="non-terminal residue" evidence="1">
    <location>
        <position position="1"/>
    </location>
</feature>
<feature type="non-terminal residue" evidence="1">
    <location>
        <position position="105"/>
    </location>
</feature>
<sequence>KITFRRLDLPFNVYIGGESLPVRPYQPPSRQCQNCWCLGHPAKHCRSTARCPLRAQPGHTRSNCPAQSRTCANCGGPHNVFYRGCPTYKFESGSNSQIQTWTHTT</sequence>
<reference evidence="1 2" key="1">
    <citation type="submission" date="2015-01" db="EMBL/GenBank/DDBJ databases">
        <title>Evolution of Trichinella species and genotypes.</title>
        <authorList>
            <person name="Korhonen P.K."/>
            <person name="Edoardo P."/>
            <person name="Giuseppe L.R."/>
            <person name="Gasser R.B."/>
        </authorList>
    </citation>
    <scope>NUCLEOTIDE SEQUENCE [LARGE SCALE GENOMIC DNA]</scope>
    <source>
        <strain evidence="1">ISS141</strain>
    </source>
</reference>
<protein>
    <recommendedName>
        <fullName evidence="3">Nucleic-acid-binding protein from transposon X-element</fullName>
    </recommendedName>
</protein>
<dbReference type="EMBL" id="JYDU01000956">
    <property type="protein sequence ID" value="KRX76135.1"/>
    <property type="molecule type" value="Genomic_DNA"/>
</dbReference>
<dbReference type="Proteomes" id="UP000054815">
    <property type="component" value="Unassembled WGS sequence"/>
</dbReference>
<dbReference type="AlphaFoldDB" id="A0A0V0WKB7"/>
<organism evidence="1 2">
    <name type="scientific">Trichinella pseudospiralis</name>
    <name type="common">Parasitic roundworm</name>
    <dbReference type="NCBI Taxonomy" id="6337"/>
    <lineage>
        <taxon>Eukaryota</taxon>
        <taxon>Metazoa</taxon>
        <taxon>Ecdysozoa</taxon>
        <taxon>Nematoda</taxon>
        <taxon>Enoplea</taxon>
        <taxon>Dorylaimia</taxon>
        <taxon>Trichinellida</taxon>
        <taxon>Trichinellidae</taxon>
        <taxon>Trichinella</taxon>
    </lineage>
</organism>